<proteinExistence type="predicted"/>
<dbReference type="Proteomes" id="UP000023152">
    <property type="component" value="Unassembled WGS sequence"/>
</dbReference>
<dbReference type="OrthoDB" id="120976at2759"/>
<feature type="coiled-coil region" evidence="1">
    <location>
        <begin position="108"/>
        <end position="135"/>
    </location>
</feature>
<feature type="non-terminal residue" evidence="2">
    <location>
        <position position="175"/>
    </location>
</feature>
<protein>
    <submittedName>
        <fullName evidence="2">Uncharacterized protein</fullName>
    </submittedName>
</protein>
<dbReference type="AlphaFoldDB" id="X6M2K8"/>
<comment type="caution">
    <text evidence="2">The sequence shown here is derived from an EMBL/GenBank/DDBJ whole genome shotgun (WGS) entry which is preliminary data.</text>
</comment>
<keyword evidence="1" id="KW-0175">Coiled coil</keyword>
<accession>X6M2K8</accession>
<reference evidence="2 3" key="1">
    <citation type="journal article" date="2013" name="Curr. Biol.">
        <title>The Genome of the Foraminiferan Reticulomyxa filosa.</title>
        <authorList>
            <person name="Glockner G."/>
            <person name="Hulsmann N."/>
            <person name="Schleicher M."/>
            <person name="Noegel A.A."/>
            <person name="Eichinger L."/>
            <person name="Gallinger C."/>
            <person name="Pawlowski J."/>
            <person name="Sierra R."/>
            <person name="Euteneuer U."/>
            <person name="Pillet L."/>
            <person name="Moustafa A."/>
            <person name="Platzer M."/>
            <person name="Groth M."/>
            <person name="Szafranski K."/>
            <person name="Schliwa M."/>
        </authorList>
    </citation>
    <scope>NUCLEOTIDE SEQUENCE [LARGE SCALE GENOMIC DNA]</scope>
</reference>
<dbReference type="EMBL" id="ASPP01025698">
    <property type="protein sequence ID" value="ETO07816.1"/>
    <property type="molecule type" value="Genomic_DNA"/>
</dbReference>
<organism evidence="2 3">
    <name type="scientific">Reticulomyxa filosa</name>
    <dbReference type="NCBI Taxonomy" id="46433"/>
    <lineage>
        <taxon>Eukaryota</taxon>
        <taxon>Sar</taxon>
        <taxon>Rhizaria</taxon>
        <taxon>Retaria</taxon>
        <taxon>Foraminifera</taxon>
        <taxon>Monothalamids</taxon>
        <taxon>Reticulomyxidae</taxon>
        <taxon>Reticulomyxa</taxon>
    </lineage>
</organism>
<name>X6M2K8_RETFI</name>
<gene>
    <name evidence="2" type="ORF">RFI_29574</name>
</gene>
<evidence type="ECO:0000256" key="1">
    <source>
        <dbReference type="SAM" id="Coils"/>
    </source>
</evidence>
<evidence type="ECO:0000313" key="3">
    <source>
        <dbReference type="Proteomes" id="UP000023152"/>
    </source>
</evidence>
<sequence>MVLCYHIREIFFFKFFQRYGKLSYNNSIFFTKKRDDKIRVLERQSNILFIIRKKTEILTNIFFLQFDKNSEKLNKPLHQNFLTFKQKNKIMGGQIGADEDLLAQTSSFKEEKNDNSKAQRENEKLNLTKEKLKRYYQSQDKLAPLFDDPEQSIDTCYIQLALLTQQQFQQQKDKM</sequence>
<evidence type="ECO:0000313" key="2">
    <source>
        <dbReference type="EMBL" id="ETO07816.1"/>
    </source>
</evidence>
<keyword evidence="3" id="KW-1185">Reference proteome</keyword>